<evidence type="ECO:0000259" key="15">
    <source>
        <dbReference type="PROSITE" id="PS50110"/>
    </source>
</evidence>
<dbReference type="Gene3D" id="1.10.10.60">
    <property type="entry name" value="Homeodomain-like"/>
    <property type="match status" value="1"/>
</dbReference>
<evidence type="ECO:0000256" key="11">
    <source>
        <dbReference type="ARBA" id="ARBA00023163"/>
    </source>
</evidence>
<keyword evidence="7" id="KW-0067">ATP-binding</keyword>
<dbReference type="InterPro" id="IPR018060">
    <property type="entry name" value="HTH_AraC"/>
</dbReference>
<dbReference type="Gene3D" id="3.40.50.2300">
    <property type="match status" value="1"/>
</dbReference>
<dbReference type="FunFam" id="1.10.287.130:FF:000045">
    <property type="entry name" value="Two-component system sensor histidine kinase/response regulator"/>
    <property type="match status" value="1"/>
</dbReference>
<dbReference type="RefSeq" id="WP_083361743.1">
    <property type="nucleotide sequence ID" value="NZ_FNGY01000002.1"/>
</dbReference>
<evidence type="ECO:0000256" key="10">
    <source>
        <dbReference type="ARBA" id="ARBA00023125"/>
    </source>
</evidence>
<sequence length="1372" mass="154226">MKIRFILIIISVSILLNGIPDAFAQRAAIRFKHISYKDGLFQSPLVSVLQDRSGYVWLGSWNGLSRYDGLEFRNFRQSDATDKNISHNRINKLYEDRDGKLWVGTGGGLNLYNKQTETFLHVGMSTGKGGENFIAAIEEDHQGGLWVSTFKGIKLVNKTKHNLENIPLWKKSGEEDLYQGVSFSLFQDDQKTIWAGIKHGLKRFDPKTKKVIPLPEVLLKNKELTASKIVAINQDVQGNIWFGTEESGLFRYNARKNECTRYVHQANDQNSLPSNWINDILIKNEEVWVATRNGLAIFSNQQNLFSNYNHDSAAPGSISDDSVWSLMKDKAGNIWIGTYAGGINIYYPGNGNFSNIGERIGNNVGLNKPLANAIVEDKEGGLWIGTFGGGLNYINREKGVAKYYSVVDVKNRKLSNEVKAIVNDRPGNLWIGTLDGLCTFNTATQAIKYVDLEILNNKTGAKLINTIVPDQTGLWVGTNGGGLRFVGYDGQELKSFMNSPNQKNGLGDNYINALLNDGDQLWIATQNGLNRYHKKDGTFDLFKRKNQVGLGNNNVLCLFKDSRQRLWIGTDGGGLNCLDTKTDQIYTIKSADGLVDEVINSIVEDDSGKLWISTSNGLSQISFNKFEFPLKSSDYKIANYTAANGLSGNQFLINAGTRTHSGEILFGGMNGVTAFYPERIVKNTYKPDILLRGFLVNNKPVDFGGKSALKLPVNETSRITLSYAENNIAIRFSALNFINPEKNTYAYKMTGLQKDDDWFVIGNKKEVGFTNLEPGSYTFSVKAANNDGVWNDTLRNIEIVILPPLWQTWWAYLLYAIIIGAVSYKIIQFFNIRARLERDLYNEHLQNERQEEFYKMKLDFFTNISHEIRTPLTLILGPLENLYKRTLADAMLKGQVLQIKNNAERLMRLITELMDFRKAETGNMVLYLQKGNIVPFIKEIYLSFQPLAESRQIKYEFITAETEVMLYADRNQLEKVFFNLLSNAFKFSPDGGNIKLEIFTEEDSFLTVKITDNGKGIPLEYQDKLFSNFYQVQPNTSQPGTGVGLALSKNIVALHNGTISVDSRPAANEEAGCTSFTVKLPFSLKASESVHIVQNGADNESITSFQLQSEMDVLTYSVFEGQNKAYTILLAEDNEELRNFIAESLPGYQIISCINGAEAFEKAITVIPDLIISDIMMPVMDGLEFCRKIKTDERTSHIPMILLTALAADIHQVNGFQTGADAYLTKPFSTKILELNVHNLLASRELMRKKFAQQITLQPQNLPIASPDERFIKKLMQVVEDHMENPEFGVIALGNEMGMSKTVLYKKICAITDLSPSDFIKSMRLKKAVFLLQQNVLSVNEVASMVGFNDRKYFSREFKKLHGVSPSDLEMK</sequence>
<evidence type="ECO:0000256" key="6">
    <source>
        <dbReference type="ARBA" id="ARBA00022777"/>
    </source>
</evidence>
<dbReference type="PROSITE" id="PS01124">
    <property type="entry name" value="HTH_ARAC_FAMILY_2"/>
    <property type="match status" value="1"/>
</dbReference>
<dbReference type="Pfam" id="PF07494">
    <property type="entry name" value="Reg_prop"/>
    <property type="match status" value="6"/>
</dbReference>
<dbReference type="SUPFAM" id="SSF46689">
    <property type="entry name" value="Homeodomain-like"/>
    <property type="match status" value="1"/>
</dbReference>
<evidence type="ECO:0000256" key="1">
    <source>
        <dbReference type="ARBA" id="ARBA00000085"/>
    </source>
</evidence>
<dbReference type="InterPro" id="IPR001789">
    <property type="entry name" value="Sig_transdc_resp-reg_receiver"/>
</dbReference>
<feature type="domain" description="HTH araC/xylS-type" evidence="13">
    <location>
        <begin position="1273"/>
        <end position="1372"/>
    </location>
</feature>
<dbReference type="InterPro" id="IPR004358">
    <property type="entry name" value="Sig_transdc_His_kin-like_C"/>
</dbReference>
<dbReference type="InterPro" id="IPR005467">
    <property type="entry name" value="His_kinase_dom"/>
</dbReference>
<dbReference type="CDD" id="cd00075">
    <property type="entry name" value="HATPase"/>
    <property type="match status" value="1"/>
</dbReference>
<dbReference type="Gene3D" id="3.30.565.10">
    <property type="entry name" value="Histidine kinase-like ATPase, C-terminal domain"/>
    <property type="match status" value="1"/>
</dbReference>
<dbReference type="InterPro" id="IPR018062">
    <property type="entry name" value="HTH_AraC-typ_CS"/>
</dbReference>
<keyword evidence="5" id="KW-0547">Nucleotide-binding</keyword>
<dbReference type="PROSITE" id="PS50109">
    <property type="entry name" value="HIS_KIN"/>
    <property type="match status" value="1"/>
</dbReference>
<dbReference type="Gene3D" id="1.10.287.130">
    <property type="match status" value="1"/>
</dbReference>
<keyword evidence="17" id="KW-1185">Reference proteome</keyword>
<keyword evidence="10" id="KW-0238">DNA-binding</keyword>
<dbReference type="Pfam" id="PF00512">
    <property type="entry name" value="HisKA"/>
    <property type="match status" value="1"/>
</dbReference>
<dbReference type="CDD" id="cd00082">
    <property type="entry name" value="HisKA"/>
    <property type="match status" value="1"/>
</dbReference>
<organism evidence="16 17">
    <name type="scientific">Pedobacter steynii</name>
    <dbReference type="NCBI Taxonomy" id="430522"/>
    <lineage>
        <taxon>Bacteria</taxon>
        <taxon>Pseudomonadati</taxon>
        <taxon>Bacteroidota</taxon>
        <taxon>Sphingobacteriia</taxon>
        <taxon>Sphingobacteriales</taxon>
        <taxon>Sphingobacteriaceae</taxon>
        <taxon>Pedobacter</taxon>
    </lineage>
</organism>
<evidence type="ECO:0000256" key="12">
    <source>
        <dbReference type="PROSITE-ProRule" id="PRU00169"/>
    </source>
</evidence>
<evidence type="ECO:0000259" key="13">
    <source>
        <dbReference type="PROSITE" id="PS01124"/>
    </source>
</evidence>
<feature type="modified residue" description="4-aspartylphosphate" evidence="12">
    <location>
        <position position="1174"/>
    </location>
</feature>
<dbReference type="GO" id="GO:0003700">
    <property type="term" value="F:DNA-binding transcription factor activity"/>
    <property type="evidence" value="ECO:0007669"/>
    <property type="project" value="InterPro"/>
</dbReference>
<evidence type="ECO:0000256" key="2">
    <source>
        <dbReference type="ARBA" id="ARBA00012438"/>
    </source>
</evidence>
<dbReference type="FunFam" id="3.30.565.10:FF:000037">
    <property type="entry name" value="Hybrid sensor histidine kinase/response regulator"/>
    <property type="match status" value="1"/>
</dbReference>
<dbReference type="SMART" id="SM00388">
    <property type="entry name" value="HisKA"/>
    <property type="match status" value="1"/>
</dbReference>
<dbReference type="SMART" id="SM00387">
    <property type="entry name" value="HATPase_c"/>
    <property type="match status" value="1"/>
</dbReference>
<dbReference type="GO" id="GO:0043565">
    <property type="term" value="F:sequence-specific DNA binding"/>
    <property type="evidence" value="ECO:0007669"/>
    <property type="project" value="InterPro"/>
</dbReference>
<feature type="domain" description="Response regulatory" evidence="15">
    <location>
        <begin position="1127"/>
        <end position="1241"/>
    </location>
</feature>
<dbReference type="InterPro" id="IPR011110">
    <property type="entry name" value="Reg_prop"/>
</dbReference>
<reference evidence="17" key="1">
    <citation type="submission" date="2016-10" db="EMBL/GenBank/DDBJ databases">
        <authorList>
            <person name="Varghese N."/>
            <person name="Submissions S."/>
        </authorList>
    </citation>
    <scope>NUCLEOTIDE SEQUENCE [LARGE SCALE GENOMIC DNA]</scope>
    <source>
        <strain evidence="17">DSM 19110</strain>
    </source>
</reference>
<dbReference type="EMBL" id="FNGY01000002">
    <property type="protein sequence ID" value="SDL97207.1"/>
    <property type="molecule type" value="Genomic_DNA"/>
</dbReference>
<dbReference type="SUPFAM" id="SSF47384">
    <property type="entry name" value="Homodimeric domain of signal transducing histidine kinase"/>
    <property type="match status" value="1"/>
</dbReference>
<evidence type="ECO:0000313" key="16">
    <source>
        <dbReference type="EMBL" id="SDL97207.1"/>
    </source>
</evidence>
<dbReference type="SMART" id="SM00448">
    <property type="entry name" value="REC"/>
    <property type="match status" value="1"/>
</dbReference>
<dbReference type="Gene3D" id="2.130.10.10">
    <property type="entry name" value="YVTN repeat-like/Quinoprotein amine dehydrogenase"/>
    <property type="match status" value="2"/>
</dbReference>
<dbReference type="SUPFAM" id="SSF63829">
    <property type="entry name" value="Calcium-dependent phosphotriesterase"/>
    <property type="match status" value="3"/>
</dbReference>
<dbReference type="PANTHER" id="PTHR43547">
    <property type="entry name" value="TWO-COMPONENT HISTIDINE KINASE"/>
    <property type="match status" value="1"/>
</dbReference>
<evidence type="ECO:0000256" key="8">
    <source>
        <dbReference type="ARBA" id="ARBA00023012"/>
    </source>
</evidence>
<dbReference type="InterPro" id="IPR013783">
    <property type="entry name" value="Ig-like_fold"/>
</dbReference>
<keyword evidence="11" id="KW-0804">Transcription</keyword>
<dbReference type="InterPro" id="IPR036097">
    <property type="entry name" value="HisK_dim/P_sf"/>
</dbReference>
<protein>
    <recommendedName>
        <fullName evidence="2">histidine kinase</fullName>
        <ecNumber evidence="2">2.7.13.3</ecNumber>
    </recommendedName>
</protein>
<proteinExistence type="predicted"/>
<name>A0A1G9PG65_9SPHI</name>
<dbReference type="EC" id="2.7.13.3" evidence="2"/>
<dbReference type="PROSITE" id="PS50110">
    <property type="entry name" value="RESPONSE_REGULATORY"/>
    <property type="match status" value="1"/>
</dbReference>
<comment type="catalytic activity">
    <reaction evidence="1">
        <text>ATP + protein L-histidine = ADP + protein N-phospho-L-histidine.</text>
        <dbReference type="EC" id="2.7.13.3"/>
    </reaction>
</comment>
<dbReference type="PRINTS" id="PR00344">
    <property type="entry name" value="BCTRLSENSOR"/>
</dbReference>
<evidence type="ECO:0000256" key="9">
    <source>
        <dbReference type="ARBA" id="ARBA00023015"/>
    </source>
</evidence>
<keyword evidence="9" id="KW-0805">Transcription regulation</keyword>
<dbReference type="FunFam" id="2.60.40.10:FF:000791">
    <property type="entry name" value="Two-component system sensor histidine kinase/response regulator"/>
    <property type="match status" value="1"/>
</dbReference>
<keyword evidence="6 16" id="KW-0418">Kinase</keyword>
<dbReference type="InterPro" id="IPR011006">
    <property type="entry name" value="CheY-like_superfamily"/>
</dbReference>
<evidence type="ECO:0000259" key="14">
    <source>
        <dbReference type="PROSITE" id="PS50109"/>
    </source>
</evidence>
<dbReference type="InterPro" id="IPR003661">
    <property type="entry name" value="HisK_dim/P_dom"/>
</dbReference>
<dbReference type="Pfam" id="PF02518">
    <property type="entry name" value="HATPase_c"/>
    <property type="match status" value="1"/>
</dbReference>
<dbReference type="Proteomes" id="UP000183200">
    <property type="component" value="Unassembled WGS sequence"/>
</dbReference>
<dbReference type="InterPro" id="IPR011123">
    <property type="entry name" value="Y_Y_Y"/>
</dbReference>
<dbReference type="PANTHER" id="PTHR43547:SF2">
    <property type="entry name" value="HYBRID SIGNAL TRANSDUCTION HISTIDINE KINASE C"/>
    <property type="match status" value="1"/>
</dbReference>
<dbReference type="GO" id="GO:0005524">
    <property type="term" value="F:ATP binding"/>
    <property type="evidence" value="ECO:0007669"/>
    <property type="project" value="UniProtKB-KW"/>
</dbReference>
<dbReference type="InterPro" id="IPR003594">
    <property type="entry name" value="HATPase_dom"/>
</dbReference>
<dbReference type="PROSITE" id="PS00041">
    <property type="entry name" value="HTH_ARAC_FAMILY_1"/>
    <property type="match status" value="1"/>
</dbReference>
<dbReference type="Pfam" id="PF12833">
    <property type="entry name" value="HTH_18"/>
    <property type="match status" value="1"/>
</dbReference>
<accession>A0A1G9PG65</accession>
<dbReference type="InterPro" id="IPR015943">
    <property type="entry name" value="WD40/YVTN_repeat-like_dom_sf"/>
</dbReference>
<dbReference type="InterPro" id="IPR009057">
    <property type="entry name" value="Homeodomain-like_sf"/>
</dbReference>
<evidence type="ECO:0000313" key="17">
    <source>
        <dbReference type="Proteomes" id="UP000183200"/>
    </source>
</evidence>
<dbReference type="CDD" id="cd17574">
    <property type="entry name" value="REC_OmpR"/>
    <property type="match status" value="1"/>
</dbReference>
<dbReference type="Gene3D" id="2.60.40.10">
    <property type="entry name" value="Immunoglobulins"/>
    <property type="match status" value="1"/>
</dbReference>
<dbReference type="GO" id="GO:0000155">
    <property type="term" value="F:phosphorelay sensor kinase activity"/>
    <property type="evidence" value="ECO:0007669"/>
    <property type="project" value="InterPro"/>
</dbReference>
<dbReference type="SUPFAM" id="SSF55874">
    <property type="entry name" value="ATPase domain of HSP90 chaperone/DNA topoisomerase II/histidine kinase"/>
    <property type="match status" value="1"/>
</dbReference>
<dbReference type="SMART" id="SM00342">
    <property type="entry name" value="HTH_ARAC"/>
    <property type="match status" value="1"/>
</dbReference>
<keyword evidence="3 12" id="KW-0597">Phosphoprotein</keyword>
<evidence type="ECO:0000256" key="7">
    <source>
        <dbReference type="ARBA" id="ARBA00022840"/>
    </source>
</evidence>
<dbReference type="OrthoDB" id="9809670at2"/>
<dbReference type="InterPro" id="IPR036890">
    <property type="entry name" value="HATPase_C_sf"/>
</dbReference>
<keyword evidence="8" id="KW-0902">Two-component regulatory system</keyword>
<evidence type="ECO:0000256" key="4">
    <source>
        <dbReference type="ARBA" id="ARBA00022679"/>
    </source>
</evidence>
<dbReference type="Pfam" id="PF07495">
    <property type="entry name" value="Y_Y_Y"/>
    <property type="match status" value="1"/>
</dbReference>
<evidence type="ECO:0000256" key="5">
    <source>
        <dbReference type="ARBA" id="ARBA00022741"/>
    </source>
</evidence>
<evidence type="ECO:0000256" key="3">
    <source>
        <dbReference type="ARBA" id="ARBA00022553"/>
    </source>
</evidence>
<dbReference type="SUPFAM" id="SSF52172">
    <property type="entry name" value="CheY-like"/>
    <property type="match status" value="1"/>
</dbReference>
<dbReference type="Pfam" id="PF00072">
    <property type="entry name" value="Response_reg"/>
    <property type="match status" value="1"/>
</dbReference>
<keyword evidence="4" id="KW-0808">Transferase</keyword>
<gene>
    <name evidence="16" type="ORF">SAMN05421820_102631</name>
</gene>
<feature type="domain" description="Histidine kinase" evidence="14">
    <location>
        <begin position="863"/>
        <end position="1084"/>
    </location>
</feature>